<accession>A0ABP8FZE3</accession>
<feature type="domain" description="Peptidase A2" evidence="2">
    <location>
        <begin position="193"/>
        <end position="280"/>
    </location>
</feature>
<evidence type="ECO:0000259" key="2">
    <source>
        <dbReference type="PROSITE" id="PS50175"/>
    </source>
</evidence>
<protein>
    <recommendedName>
        <fullName evidence="2">Peptidase A2 domain-containing protein</fullName>
    </recommendedName>
</protein>
<dbReference type="PROSITE" id="PS50175">
    <property type="entry name" value="ASP_PROT_RETROV"/>
    <property type="match status" value="1"/>
</dbReference>
<dbReference type="EMBL" id="BAABFT010000002">
    <property type="protein sequence ID" value="GAA4313858.1"/>
    <property type="molecule type" value="Genomic_DNA"/>
</dbReference>
<sequence>MDGKIGGIYFPQAYDDPDPDPQGDFKTLVIPIKRAGNLIIVEAKVDSVAGNFVLDTGAPHLVLNATYFRDMPPIMNQESGGINGEVSNTFTTEVTNFSIFDLYYKRLKADVTDLSAIENGRNIKILGLLGTRLFSKFAITVDVIQNVMYIHKLDEDGFIPASELIYHNPFLKTTFKLMNDVIFLKGSVNKNTTWFAFDTGAETNLLDYRRSKKILPVMEVQSTSTLTGVGGSTFQVLTAKFDNLIIGDQAFMKNRVMVTNLDNIGKAYGHSVDGILGYDFFIRGIFTINFVKKEFEMYTYK</sequence>
<dbReference type="Pfam" id="PF13650">
    <property type="entry name" value="Asp_protease_2"/>
    <property type="match status" value="1"/>
</dbReference>
<dbReference type="Gene3D" id="2.40.70.10">
    <property type="entry name" value="Acid Proteases"/>
    <property type="match status" value="2"/>
</dbReference>
<name>A0ABP8FZE3_9SPHI</name>
<dbReference type="SUPFAM" id="SSF50630">
    <property type="entry name" value="Acid proteases"/>
    <property type="match status" value="2"/>
</dbReference>
<evidence type="ECO:0000313" key="3">
    <source>
        <dbReference type="EMBL" id="GAA4313858.1"/>
    </source>
</evidence>
<evidence type="ECO:0000313" key="4">
    <source>
        <dbReference type="Proteomes" id="UP001500582"/>
    </source>
</evidence>
<organism evidence="3 4">
    <name type="scientific">Mucilaginibacter gynuensis</name>
    <dbReference type="NCBI Taxonomy" id="1302236"/>
    <lineage>
        <taxon>Bacteria</taxon>
        <taxon>Pseudomonadati</taxon>
        <taxon>Bacteroidota</taxon>
        <taxon>Sphingobacteriia</taxon>
        <taxon>Sphingobacteriales</taxon>
        <taxon>Sphingobacteriaceae</taxon>
        <taxon>Mucilaginibacter</taxon>
    </lineage>
</organism>
<proteinExistence type="predicted"/>
<evidence type="ECO:0000256" key="1">
    <source>
        <dbReference type="ARBA" id="ARBA00022801"/>
    </source>
</evidence>
<reference evidence="4" key="1">
    <citation type="journal article" date="2019" name="Int. J. Syst. Evol. Microbiol.">
        <title>The Global Catalogue of Microorganisms (GCM) 10K type strain sequencing project: providing services to taxonomists for standard genome sequencing and annotation.</title>
        <authorList>
            <consortium name="The Broad Institute Genomics Platform"/>
            <consortium name="The Broad Institute Genome Sequencing Center for Infectious Disease"/>
            <person name="Wu L."/>
            <person name="Ma J."/>
        </authorList>
    </citation>
    <scope>NUCLEOTIDE SEQUENCE [LARGE SCALE GENOMIC DNA]</scope>
    <source>
        <strain evidence="4">JCM 17705</strain>
    </source>
</reference>
<gene>
    <name evidence="3" type="ORF">GCM10023149_09780</name>
</gene>
<dbReference type="Proteomes" id="UP001500582">
    <property type="component" value="Unassembled WGS sequence"/>
</dbReference>
<keyword evidence="1" id="KW-0378">Hydrolase</keyword>
<dbReference type="InterPro" id="IPR001995">
    <property type="entry name" value="Peptidase_A2_cat"/>
</dbReference>
<keyword evidence="4" id="KW-1185">Reference proteome</keyword>
<comment type="caution">
    <text evidence="3">The sequence shown here is derived from an EMBL/GenBank/DDBJ whole genome shotgun (WGS) entry which is preliminary data.</text>
</comment>
<dbReference type="InterPro" id="IPR021109">
    <property type="entry name" value="Peptidase_aspartic_dom_sf"/>
</dbReference>